<dbReference type="Gene3D" id="1.10.357.10">
    <property type="entry name" value="Tetracycline Repressor, domain 2"/>
    <property type="match status" value="1"/>
</dbReference>
<dbReference type="Gene3D" id="1.10.10.60">
    <property type="entry name" value="Homeodomain-like"/>
    <property type="match status" value="1"/>
</dbReference>
<keyword evidence="5" id="KW-1185">Reference proteome</keyword>
<dbReference type="Pfam" id="PF17932">
    <property type="entry name" value="TetR_C_24"/>
    <property type="match status" value="1"/>
</dbReference>
<dbReference type="RefSeq" id="WP_079493858.1">
    <property type="nucleotide sequence ID" value="NZ_FUZT01000010.1"/>
</dbReference>
<accession>A0A1T5M5T5</accession>
<name>A0A1T5M5T5_9FIRM</name>
<reference evidence="4 5" key="1">
    <citation type="submission" date="2017-02" db="EMBL/GenBank/DDBJ databases">
        <authorList>
            <person name="Peterson S.W."/>
        </authorList>
    </citation>
    <scope>NUCLEOTIDE SEQUENCE [LARGE SCALE GENOMIC DNA]</scope>
    <source>
        <strain evidence="4 5">M1</strain>
    </source>
</reference>
<dbReference type="GO" id="GO:0003677">
    <property type="term" value="F:DNA binding"/>
    <property type="evidence" value="ECO:0007669"/>
    <property type="project" value="UniProtKB-UniRule"/>
</dbReference>
<protein>
    <submittedName>
        <fullName evidence="4">Transcriptional regulator, TetR family</fullName>
    </submittedName>
</protein>
<dbReference type="PRINTS" id="PR00455">
    <property type="entry name" value="HTHTETR"/>
</dbReference>
<evidence type="ECO:0000313" key="5">
    <source>
        <dbReference type="Proteomes" id="UP000190285"/>
    </source>
</evidence>
<dbReference type="SUPFAM" id="SSF46689">
    <property type="entry name" value="Homeodomain-like"/>
    <property type="match status" value="1"/>
</dbReference>
<gene>
    <name evidence="4" type="ORF">SAMN02194393_03839</name>
</gene>
<dbReference type="PROSITE" id="PS50977">
    <property type="entry name" value="HTH_TETR_2"/>
    <property type="match status" value="1"/>
</dbReference>
<dbReference type="STRING" id="36842.SAMN02194393_03839"/>
<proteinExistence type="predicted"/>
<dbReference type="OrthoDB" id="9812993at2"/>
<dbReference type="InterPro" id="IPR009057">
    <property type="entry name" value="Homeodomain-like_sf"/>
</dbReference>
<dbReference type="Pfam" id="PF00440">
    <property type="entry name" value="TetR_N"/>
    <property type="match status" value="1"/>
</dbReference>
<dbReference type="InterPro" id="IPR050109">
    <property type="entry name" value="HTH-type_TetR-like_transc_reg"/>
</dbReference>
<dbReference type="InterPro" id="IPR001647">
    <property type="entry name" value="HTH_TetR"/>
</dbReference>
<feature type="domain" description="HTH tetR-type" evidence="3">
    <location>
        <begin position="5"/>
        <end position="65"/>
    </location>
</feature>
<evidence type="ECO:0000259" key="3">
    <source>
        <dbReference type="PROSITE" id="PS50977"/>
    </source>
</evidence>
<organism evidence="4 5">
    <name type="scientific">Maledivibacter halophilus</name>
    <dbReference type="NCBI Taxonomy" id="36842"/>
    <lineage>
        <taxon>Bacteria</taxon>
        <taxon>Bacillati</taxon>
        <taxon>Bacillota</taxon>
        <taxon>Clostridia</taxon>
        <taxon>Peptostreptococcales</taxon>
        <taxon>Caminicellaceae</taxon>
        <taxon>Maledivibacter</taxon>
    </lineage>
</organism>
<dbReference type="SUPFAM" id="SSF48498">
    <property type="entry name" value="Tetracyclin repressor-like, C-terminal domain"/>
    <property type="match status" value="1"/>
</dbReference>
<dbReference type="InterPro" id="IPR036271">
    <property type="entry name" value="Tet_transcr_reg_TetR-rel_C_sf"/>
</dbReference>
<dbReference type="InterPro" id="IPR041490">
    <property type="entry name" value="KstR2_TetR_C"/>
</dbReference>
<feature type="DNA-binding region" description="H-T-H motif" evidence="2">
    <location>
        <begin position="28"/>
        <end position="47"/>
    </location>
</feature>
<dbReference type="PANTHER" id="PTHR30328">
    <property type="entry name" value="TRANSCRIPTIONAL REPRESSOR"/>
    <property type="match status" value="1"/>
</dbReference>
<evidence type="ECO:0000256" key="1">
    <source>
        <dbReference type="ARBA" id="ARBA00023125"/>
    </source>
</evidence>
<keyword evidence="1 2" id="KW-0238">DNA-binding</keyword>
<dbReference type="EMBL" id="FUZT01000010">
    <property type="protein sequence ID" value="SKC83188.1"/>
    <property type="molecule type" value="Genomic_DNA"/>
</dbReference>
<dbReference type="Proteomes" id="UP000190285">
    <property type="component" value="Unassembled WGS sequence"/>
</dbReference>
<dbReference type="AlphaFoldDB" id="A0A1T5M5T5"/>
<evidence type="ECO:0000256" key="2">
    <source>
        <dbReference type="PROSITE-ProRule" id="PRU00335"/>
    </source>
</evidence>
<sequence>MEGRKSKREVIIGSAVKIFERDGFYKAKVEEIAKGANVGKGTIYEYFSSKRDLFCQMVKDMLDSYVKMVEKISQENGDPVTKLKKLIQLQMTLMEKHGKIAQIIQIEAIKSGLQEELKKYFLEVKRNHQTIIEKIFQEGIELKIFKPVDTFLTSLFFIGGVNQFAFEKEFMKTYHSDKELNVEKFMEAFLKGIIK</sequence>
<dbReference type="PANTHER" id="PTHR30328:SF54">
    <property type="entry name" value="HTH-TYPE TRANSCRIPTIONAL REPRESSOR SCO4008"/>
    <property type="match status" value="1"/>
</dbReference>
<evidence type="ECO:0000313" key="4">
    <source>
        <dbReference type="EMBL" id="SKC83188.1"/>
    </source>
</evidence>
<dbReference type="GO" id="GO:0006355">
    <property type="term" value="P:regulation of DNA-templated transcription"/>
    <property type="evidence" value="ECO:0007669"/>
    <property type="project" value="UniProtKB-ARBA"/>
</dbReference>